<dbReference type="Gene3D" id="3.30.710.10">
    <property type="entry name" value="Potassium Channel Kv1.1, Chain A"/>
    <property type="match status" value="1"/>
</dbReference>
<protein>
    <submittedName>
        <fullName evidence="3">Zinc finger and BTB domain containing 49</fullName>
    </submittedName>
</protein>
<evidence type="ECO:0000256" key="1">
    <source>
        <dbReference type="SAM" id="MobiDB-lite"/>
    </source>
</evidence>
<feature type="region of interest" description="Disordered" evidence="1">
    <location>
        <begin position="66"/>
        <end position="110"/>
    </location>
</feature>
<evidence type="ECO:0000313" key="3">
    <source>
        <dbReference type="EMBL" id="KAF6133793.1"/>
    </source>
</evidence>
<dbReference type="PANTHER" id="PTHR46105">
    <property type="entry name" value="AGAP004733-PA"/>
    <property type="match status" value="1"/>
</dbReference>
<sequence>MDPVAAHGCHLLQQLHEQRIQGLLCDCTLVVRGVCFKAHKNVLAAFSQCFRQVTCRLTCVGILGRSRTSAKSAARGSRPPGTCSATSSFTPGRSRTCATSAAEGSATSAT</sequence>
<reference evidence="3 4" key="1">
    <citation type="journal article" date="2020" name="Nature">
        <title>Six reference-quality genomes reveal evolution of bat adaptations.</title>
        <authorList>
            <person name="Jebb D."/>
            <person name="Huang Z."/>
            <person name="Pippel M."/>
            <person name="Hughes G.M."/>
            <person name="Lavrichenko K."/>
            <person name="Devanna P."/>
            <person name="Winkler S."/>
            <person name="Jermiin L.S."/>
            <person name="Skirmuntt E.C."/>
            <person name="Katzourakis A."/>
            <person name="Burkitt-Gray L."/>
            <person name="Ray D.A."/>
            <person name="Sullivan K.A.M."/>
            <person name="Roscito J.G."/>
            <person name="Kirilenko B.M."/>
            <person name="Davalos L.M."/>
            <person name="Corthals A.P."/>
            <person name="Power M.L."/>
            <person name="Jones G."/>
            <person name="Ransome R.D."/>
            <person name="Dechmann D.K.N."/>
            <person name="Locatelli A.G."/>
            <person name="Puechmaille S.J."/>
            <person name="Fedrigo O."/>
            <person name="Jarvis E.D."/>
            <person name="Hiller M."/>
            <person name="Vernes S.C."/>
            <person name="Myers E.W."/>
            <person name="Teeling E.C."/>
        </authorList>
    </citation>
    <scope>NUCLEOTIDE SEQUENCE [LARGE SCALE GENOMIC DNA]</scope>
    <source>
        <strain evidence="3">Bat1K_MPI-CBG_1</strain>
    </source>
</reference>
<dbReference type="GO" id="GO:0000981">
    <property type="term" value="F:DNA-binding transcription factor activity, RNA polymerase II-specific"/>
    <property type="evidence" value="ECO:0007669"/>
    <property type="project" value="TreeGrafter"/>
</dbReference>
<dbReference type="GO" id="GO:0000978">
    <property type="term" value="F:RNA polymerase II cis-regulatory region sequence-specific DNA binding"/>
    <property type="evidence" value="ECO:0007669"/>
    <property type="project" value="TreeGrafter"/>
</dbReference>
<comment type="caution">
    <text evidence="3">The sequence shown here is derived from an EMBL/GenBank/DDBJ whole genome shotgun (WGS) entry which is preliminary data.</text>
</comment>
<name>A0A834BQ82_9CHIR</name>
<proteinExistence type="predicted"/>
<dbReference type="Pfam" id="PF00651">
    <property type="entry name" value="BTB"/>
    <property type="match status" value="1"/>
</dbReference>
<dbReference type="InterPro" id="IPR050457">
    <property type="entry name" value="ZnFinger_BTB_dom_contain"/>
</dbReference>
<dbReference type="PANTHER" id="PTHR46105:SF30">
    <property type="entry name" value="ZINC FINGER AND BTB DOMAIN CONTAINING 49"/>
    <property type="match status" value="1"/>
</dbReference>
<feature type="domain" description="BTB" evidence="2">
    <location>
        <begin position="25"/>
        <end position="53"/>
    </location>
</feature>
<organism evidence="3 4">
    <name type="scientific">Phyllostomus discolor</name>
    <name type="common">pale spear-nosed bat</name>
    <dbReference type="NCBI Taxonomy" id="89673"/>
    <lineage>
        <taxon>Eukaryota</taxon>
        <taxon>Metazoa</taxon>
        <taxon>Chordata</taxon>
        <taxon>Craniata</taxon>
        <taxon>Vertebrata</taxon>
        <taxon>Euteleostomi</taxon>
        <taxon>Mammalia</taxon>
        <taxon>Eutheria</taxon>
        <taxon>Laurasiatheria</taxon>
        <taxon>Chiroptera</taxon>
        <taxon>Yangochiroptera</taxon>
        <taxon>Phyllostomidae</taxon>
        <taxon>Phyllostominae</taxon>
        <taxon>Phyllostomus</taxon>
    </lineage>
</organism>
<dbReference type="InterPro" id="IPR000210">
    <property type="entry name" value="BTB/POZ_dom"/>
</dbReference>
<dbReference type="AlphaFoldDB" id="A0A834BQ82"/>
<dbReference type="InterPro" id="IPR011333">
    <property type="entry name" value="SKP1/BTB/POZ_sf"/>
</dbReference>
<dbReference type="EMBL" id="JABVXQ010000001">
    <property type="protein sequence ID" value="KAF6133793.1"/>
    <property type="molecule type" value="Genomic_DNA"/>
</dbReference>
<gene>
    <name evidence="3" type="ORF">HJG60_020522</name>
</gene>
<dbReference type="Proteomes" id="UP000664940">
    <property type="component" value="Unassembled WGS sequence"/>
</dbReference>
<dbReference type="PROSITE" id="PS50097">
    <property type="entry name" value="BTB"/>
    <property type="match status" value="1"/>
</dbReference>
<evidence type="ECO:0000259" key="2">
    <source>
        <dbReference type="PROSITE" id="PS50097"/>
    </source>
</evidence>
<evidence type="ECO:0000313" key="4">
    <source>
        <dbReference type="Proteomes" id="UP000664940"/>
    </source>
</evidence>
<dbReference type="SUPFAM" id="SSF54695">
    <property type="entry name" value="POZ domain"/>
    <property type="match status" value="1"/>
</dbReference>
<accession>A0A834BQ82</accession>
<feature type="compositionally biased region" description="Low complexity" evidence="1">
    <location>
        <begin position="98"/>
        <end position="110"/>
    </location>
</feature>
<feature type="compositionally biased region" description="Polar residues" evidence="1">
    <location>
        <begin position="83"/>
        <end position="97"/>
    </location>
</feature>